<evidence type="ECO:0000256" key="1">
    <source>
        <dbReference type="ARBA" id="ARBA00001933"/>
    </source>
</evidence>
<dbReference type="Gene3D" id="3.40.640.10">
    <property type="entry name" value="Type I PLP-dependent aspartate aminotransferase-like (Major domain)"/>
    <property type="match status" value="1"/>
</dbReference>
<evidence type="ECO:0000256" key="4">
    <source>
        <dbReference type="ARBA" id="ARBA00022898"/>
    </source>
</evidence>
<dbReference type="InterPro" id="IPR049704">
    <property type="entry name" value="Aminotrans_3_PPA_site"/>
</dbReference>
<dbReference type="InterPro" id="IPR005814">
    <property type="entry name" value="Aminotrans_3"/>
</dbReference>
<keyword evidence="6" id="KW-1185">Reference proteome</keyword>
<dbReference type="PANTHER" id="PTHR11986:SF79">
    <property type="entry name" value="ACETYLORNITHINE AMINOTRANSFERASE, MITOCHONDRIAL"/>
    <property type="match status" value="1"/>
</dbReference>
<dbReference type="PANTHER" id="PTHR11986">
    <property type="entry name" value="AMINOTRANSFERASE CLASS III"/>
    <property type="match status" value="1"/>
</dbReference>
<dbReference type="InterPro" id="IPR015424">
    <property type="entry name" value="PyrdxlP-dep_Trfase"/>
</dbReference>
<dbReference type="Proteomes" id="UP000809431">
    <property type="component" value="Unassembled WGS sequence"/>
</dbReference>
<dbReference type="SUPFAM" id="SSF51735">
    <property type="entry name" value="NAD(P)-binding Rossmann-fold domains"/>
    <property type="match status" value="1"/>
</dbReference>
<dbReference type="Gene3D" id="3.40.50.720">
    <property type="entry name" value="NAD(P)-binding Rossmann-like Domain"/>
    <property type="match status" value="1"/>
</dbReference>
<comment type="cofactor">
    <cofactor evidence="1">
        <name>pyridoxal 5'-phosphate</name>
        <dbReference type="ChEBI" id="CHEBI:597326"/>
    </cofactor>
</comment>
<gene>
    <name evidence="5" type="ORF">JMJ54_14490</name>
</gene>
<keyword evidence="4" id="KW-0663">Pyridoxal phosphate</keyword>
<dbReference type="InterPro" id="IPR036291">
    <property type="entry name" value="NAD(P)-bd_dom_sf"/>
</dbReference>
<dbReference type="GO" id="GO:0008483">
    <property type="term" value="F:transaminase activity"/>
    <property type="evidence" value="ECO:0007669"/>
    <property type="project" value="UniProtKB-KW"/>
</dbReference>
<evidence type="ECO:0000256" key="3">
    <source>
        <dbReference type="ARBA" id="ARBA00022679"/>
    </source>
</evidence>
<dbReference type="SUPFAM" id="SSF53383">
    <property type="entry name" value="PLP-dependent transferases"/>
    <property type="match status" value="1"/>
</dbReference>
<evidence type="ECO:0000256" key="2">
    <source>
        <dbReference type="ARBA" id="ARBA00022576"/>
    </source>
</evidence>
<comment type="caution">
    <text evidence="5">The sequence shown here is derived from an EMBL/GenBank/DDBJ whole genome shotgun (WGS) entry which is preliminary data.</text>
</comment>
<evidence type="ECO:0000313" key="5">
    <source>
        <dbReference type="EMBL" id="MBM3117041.1"/>
    </source>
</evidence>
<proteinExistence type="predicted"/>
<dbReference type="InterPro" id="IPR050103">
    <property type="entry name" value="Class-III_PLP-dep_AT"/>
</dbReference>
<organism evidence="5 6">
    <name type="scientific">Jeongeupia naejangsanensis</name>
    <dbReference type="NCBI Taxonomy" id="613195"/>
    <lineage>
        <taxon>Bacteria</taxon>
        <taxon>Pseudomonadati</taxon>
        <taxon>Pseudomonadota</taxon>
        <taxon>Betaproteobacteria</taxon>
        <taxon>Neisseriales</taxon>
        <taxon>Chitinibacteraceae</taxon>
        <taxon>Jeongeupia</taxon>
    </lineage>
</organism>
<evidence type="ECO:0000313" key="6">
    <source>
        <dbReference type="Proteomes" id="UP000809431"/>
    </source>
</evidence>
<protein>
    <submittedName>
        <fullName evidence="5">Aminotransferase class III-fold pyridoxal phosphate-dependent enzyme</fullName>
    </submittedName>
</protein>
<keyword evidence="2 5" id="KW-0032">Aminotransferase</keyword>
<keyword evidence="3" id="KW-0808">Transferase</keyword>
<accession>A0ABS2BN50</accession>
<dbReference type="CDD" id="cd00610">
    <property type="entry name" value="OAT_like"/>
    <property type="match status" value="1"/>
</dbReference>
<dbReference type="PROSITE" id="PS00600">
    <property type="entry name" value="AA_TRANSFER_CLASS_3"/>
    <property type="match status" value="1"/>
</dbReference>
<dbReference type="EMBL" id="JAESND010000008">
    <property type="protein sequence ID" value="MBM3117041.1"/>
    <property type="molecule type" value="Genomic_DNA"/>
</dbReference>
<dbReference type="Gene3D" id="3.90.1150.10">
    <property type="entry name" value="Aspartate Aminotransferase, domain 1"/>
    <property type="match status" value="1"/>
</dbReference>
<dbReference type="RefSeq" id="WP_203539272.1">
    <property type="nucleotide sequence ID" value="NZ_JAESND010000008.1"/>
</dbReference>
<sequence length="889" mass="97243">MNNNESCYLNPDRDYLLRHVQLNKTMVRGEGVYLYDEDGHQYLDFLAQYGAVPFGHNPEQAWDALCAGRGEPSMVQPFYTRAAKSLAQELVSLEPEFNFSYAVLSNSGAESVEAALKLARAATGREVIISLCLGFHGKTSGALTVTGNPVYSEPFLVSTAQSVKVEPEDFEQLERAFAEHEVAGFIFETVLGEGGMQPLSAEYIQHAAALCKRHGAMLIADEIQTGLGRLGEFFSIKRVPGVRPDIMCLSKALGGGLVPIGATLCTKGAWSEAFGMYHSSTFANNQVACRVALSTLARLKENDRALMRHVDSISAYLDQALETLVGQYPDVFSQHQGTGLMHSLRLKPFCGAESYFLAHASIQGYLVPLICGYLVNVARIIVAPLFNRQDLLRIEPSLIIEREHIDRLITALSECALLIRNKQFSSLFAYVVGRQPEEISYSCKPPVALPMEALREPNVGGDPERLGSFAFLIHPTSAEDLLNIMPRSIIDLNESHKLEFQQWMASWFSRRYEPAPVFHAPRIKSKLGGYVEGWLIACPLPPERMIRLPKQQRMKLLKQYVEAAKSVNADIIGLGAFTSIISRGGMDIVGEGIPITTGNSFTAIASAESLHKALVTTGKQSGDSRIAIVGAAGSVGRLAAIHLATYYASLILVGNSANAQALDQLGEIAGEIYAQALVQMQQHSTSGLANYLREHLLDRQTVMARCNQMLLSDGAPDYRAVRQLIESHLPGAAPIEISVSIEYAMRNAHGVLSATSAGHSFIEPAWLRQSAVVCDAARPPDLKDSVREERPDVVVFEGGVVRFVEPYRFGRANILGFCPTLNLACLSETVALSMSGVKQSYSLGNRIPYDQALRIYRLALSHGFSDCIATTEGELDLRVHHLETEGALL</sequence>
<dbReference type="InterPro" id="IPR015422">
    <property type="entry name" value="PyrdxlP-dep_Trfase_small"/>
</dbReference>
<name>A0ABS2BN50_9NEIS</name>
<reference evidence="5 6" key="1">
    <citation type="submission" date="2021-01" db="EMBL/GenBank/DDBJ databases">
        <title>Draft Genome Sequence and Polyhydroxyalkanoate Biosynthetic Potential of Jeongeupia naejangsanensis Type Strain DSM 24253.</title>
        <authorList>
            <person name="Turrini P."/>
            <person name="Artuso I."/>
            <person name="Lugli G.A."/>
            <person name="Frangipani E."/>
            <person name="Ventura M."/>
            <person name="Visca P."/>
        </authorList>
    </citation>
    <scope>NUCLEOTIDE SEQUENCE [LARGE SCALE GENOMIC DNA]</scope>
    <source>
        <strain evidence="5 6">DSM 24253</strain>
    </source>
</reference>
<dbReference type="InterPro" id="IPR015421">
    <property type="entry name" value="PyrdxlP-dep_Trfase_major"/>
</dbReference>
<dbReference type="Pfam" id="PF00202">
    <property type="entry name" value="Aminotran_3"/>
    <property type="match status" value="1"/>
</dbReference>